<gene>
    <name evidence="1" type="ORF">UFOPK2328_00613</name>
</gene>
<reference evidence="1" key="1">
    <citation type="submission" date="2020-05" db="EMBL/GenBank/DDBJ databases">
        <authorList>
            <person name="Chiriac C."/>
            <person name="Salcher M."/>
            <person name="Ghai R."/>
            <person name="Kavagutti S V."/>
        </authorList>
    </citation>
    <scope>NUCLEOTIDE SEQUENCE</scope>
</reference>
<evidence type="ECO:0000313" key="1">
    <source>
        <dbReference type="EMBL" id="CAB4672189.1"/>
    </source>
</evidence>
<organism evidence="1">
    <name type="scientific">freshwater metagenome</name>
    <dbReference type="NCBI Taxonomy" id="449393"/>
    <lineage>
        <taxon>unclassified sequences</taxon>
        <taxon>metagenomes</taxon>
        <taxon>ecological metagenomes</taxon>
    </lineage>
</organism>
<proteinExistence type="predicted"/>
<sequence>MPKDQIPYPLQQGRRLANQGQRQLPAQSQVRCACGLQPNREYLEAELESAMKLHLFAQVLNSGPSAFRLVHPFHALLREVDHAVIQSWYLRLKLPSEQLRSWILSCSRLADSETARTRGLCIAWIVPRGAILQQSEFPGDESFRCGMPPACFRQPLHCLQTLQALGQI</sequence>
<dbReference type="AlphaFoldDB" id="A0A6J6MFJ7"/>
<name>A0A6J6MFJ7_9ZZZZ</name>
<protein>
    <submittedName>
        <fullName evidence="1">Unannotated protein</fullName>
    </submittedName>
</protein>
<dbReference type="EMBL" id="CAEZWX010000079">
    <property type="protein sequence ID" value="CAB4672189.1"/>
    <property type="molecule type" value="Genomic_DNA"/>
</dbReference>
<accession>A0A6J6MFJ7</accession>